<dbReference type="Proteomes" id="UP000620124">
    <property type="component" value="Unassembled WGS sequence"/>
</dbReference>
<protein>
    <submittedName>
        <fullName evidence="2">Uncharacterized protein</fullName>
    </submittedName>
</protein>
<gene>
    <name evidence="2" type="ORF">MVEN_01402900</name>
</gene>
<feature type="compositionally biased region" description="Basic residues" evidence="1">
    <location>
        <begin position="261"/>
        <end position="271"/>
    </location>
</feature>
<evidence type="ECO:0000313" key="2">
    <source>
        <dbReference type="EMBL" id="KAF7348829.1"/>
    </source>
</evidence>
<accession>A0A8H6XYS1</accession>
<dbReference type="EMBL" id="JACAZI010000011">
    <property type="protein sequence ID" value="KAF7348829.1"/>
    <property type="molecule type" value="Genomic_DNA"/>
</dbReference>
<proteinExistence type="predicted"/>
<sequence>MAVAIEVEQEVVEFGDGERSGVWADSCCRLLRHPAVQPPKIQEIIQVRRSTKSGWSAEPFTSSASRATFPRGVRDPGAYPTPILLVGREERASPDSLIFLTVLESKGSWMGYGRDAKFTKINHILPSAEKPLQLKDIVTELPNFSLNVDYIEDVERSATVTVELHTSNALIAAHTFISSDLALETSNRFITGTLNISGSLVLTTSNIPITASVGVENNNKTRATTQRSSCASATSPSSPTFQPPRRESLPLHQSAQGQGLSRHRHDFQRKA</sequence>
<comment type="caution">
    <text evidence="2">The sequence shown here is derived from an EMBL/GenBank/DDBJ whole genome shotgun (WGS) entry which is preliminary data.</text>
</comment>
<reference evidence="2" key="1">
    <citation type="submission" date="2020-05" db="EMBL/GenBank/DDBJ databases">
        <title>Mycena genomes resolve the evolution of fungal bioluminescence.</title>
        <authorList>
            <person name="Tsai I.J."/>
        </authorList>
    </citation>
    <scope>NUCLEOTIDE SEQUENCE</scope>
    <source>
        <strain evidence="2">CCC161011</strain>
    </source>
</reference>
<dbReference type="OrthoDB" id="5570013at2759"/>
<evidence type="ECO:0000256" key="1">
    <source>
        <dbReference type="SAM" id="MobiDB-lite"/>
    </source>
</evidence>
<feature type="compositionally biased region" description="Low complexity" evidence="1">
    <location>
        <begin position="228"/>
        <end position="240"/>
    </location>
</feature>
<dbReference type="AlphaFoldDB" id="A0A8H6XYS1"/>
<organism evidence="2 3">
    <name type="scientific">Mycena venus</name>
    <dbReference type="NCBI Taxonomy" id="2733690"/>
    <lineage>
        <taxon>Eukaryota</taxon>
        <taxon>Fungi</taxon>
        <taxon>Dikarya</taxon>
        <taxon>Basidiomycota</taxon>
        <taxon>Agaricomycotina</taxon>
        <taxon>Agaricomycetes</taxon>
        <taxon>Agaricomycetidae</taxon>
        <taxon>Agaricales</taxon>
        <taxon>Marasmiineae</taxon>
        <taxon>Mycenaceae</taxon>
        <taxon>Mycena</taxon>
    </lineage>
</organism>
<keyword evidence="3" id="KW-1185">Reference proteome</keyword>
<evidence type="ECO:0000313" key="3">
    <source>
        <dbReference type="Proteomes" id="UP000620124"/>
    </source>
</evidence>
<feature type="region of interest" description="Disordered" evidence="1">
    <location>
        <begin position="218"/>
        <end position="271"/>
    </location>
</feature>
<name>A0A8H6XYS1_9AGAR</name>
<feature type="compositionally biased region" description="Polar residues" evidence="1">
    <location>
        <begin position="218"/>
        <end position="227"/>
    </location>
</feature>